<evidence type="ECO:0000313" key="1">
    <source>
        <dbReference type="EMBL" id="KAJ0225348.1"/>
    </source>
</evidence>
<comment type="caution">
    <text evidence="1">The sequence shown here is derived from an EMBL/GenBank/DDBJ whole genome shotgun (WGS) entry which is preliminary data.</text>
</comment>
<dbReference type="Proteomes" id="UP000235145">
    <property type="component" value="Unassembled WGS sequence"/>
</dbReference>
<evidence type="ECO:0000313" key="2">
    <source>
        <dbReference type="Proteomes" id="UP000235145"/>
    </source>
</evidence>
<reference evidence="1 2" key="1">
    <citation type="journal article" date="2017" name="Nat. Commun.">
        <title>Genome assembly with in vitro proximity ligation data and whole-genome triplication in lettuce.</title>
        <authorList>
            <person name="Reyes-Chin-Wo S."/>
            <person name="Wang Z."/>
            <person name="Yang X."/>
            <person name="Kozik A."/>
            <person name="Arikit S."/>
            <person name="Song C."/>
            <person name="Xia L."/>
            <person name="Froenicke L."/>
            <person name="Lavelle D.O."/>
            <person name="Truco M.J."/>
            <person name="Xia R."/>
            <person name="Zhu S."/>
            <person name="Xu C."/>
            <person name="Xu H."/>
            <person name="Xu X."/>
            <person name="Cox K."/>
            <person name="Korf I."/>
            <person name="Meyers B.C."/>
            <person name="Michelmore R.W."/>
        </authorList>
    </citation>
    <scope>NUCLEOTIDE SEQUENCE [LARGE SCALE GENOMIC DNA]</scope>
    <source>
        <strain evidence="2">cv. Salinas</strain>
        <tissue evidence="1">Seedlings</tissue>
    </source>
</reference>
<sequence>MEEPGVTILTCTQILTSHLLVIDKRLCIRHIYENVKKLFKTKEYKEYFWRCATATTIPEFEAIMVELWNCDIKAYQWLLKIPPKHCYKFHTAISDMLLNNLCEVFNSKLVNGRDKPIINCLEFIREYLMQRICNVMKVLNRCQGPLTPTSTKILESNTTLVSKC</sequence>
<dbReference type="PANTHER" id="PTHR31973">
    <property type="entry name" value="POLYPROTEIN, PUTATIVE-RELATED"/>
    <property type="match status" value="1"/>
</dbReference>
<name>A0A9R1WKJ3_LACSA</name>
<organism evidence="1 2">
    <name type="scientific">Lactuca sativa</name>
    <name type="common">Garden lettuce</name>
    <dbReference type="NCBI Taxonomy" id="4236"/>
    <lineage>
        <taxon>Eukaryota</taxon>
        <taxon>Viridiplantae</taxon>
        <taxon>Streptophyta</taxon>
        <taxon>Embryophyta</taxon>
        <taxon>Tracheophyta</taxon>
        <taxon>Spermatophyta</taxon>
        <taxon>Magnoliopsida</taxon>
        <taxon>eudicotyledons</taxon>
        <taxon>Gunneridae</taxon>
        <taxon>Pentapetalae</taxon>
        <taxon>asterids</taxon>
        <taxon>campanulids</taxon>
        <taxon>Asterales</taxon>
        <taxon>Asteraceae</taxon>
        <taxon>Cichorioideae</taxon>
        <taxon>Cichorieae</taxon>
        <taxon>Lactucinae</taxon>
        <taxon>Lactuca</taxon>
    </lineage>
</organism>
<dbReference type="AlphaFoldDB" id="A0A9R1WKJ3"/>
<protein>
    <submittedName>
        <fullName evidence="1">Uncharacterized protein</fullName>
    </submittedName>
</protein>
<dbReference type="PANTHER" id="PTHR31973:SF190">
    <property type="entry name" value="MULE TRANSPOSASE DOMAIN-CONTAINING PROTEIN"/>
    <property type="match status" value="1"/>
</dbReference>
<gene>
    <name evidence="1" type="ORF">LSAT_V11C100006600</name>
</gene>
<keyword evidence="2" id="KW-1185">Reference proteome</keyword>
<proteinExistence type="predicted"/>
<accession>A0A9R1WKJ3</accession>
<dbReference type="EMBL" id="NBSK02000001">
    <property type="protein sequence ID" value="KAJ0225348.1"/>
    <property type="molecule type" value="Genomic_DNA"/>
</dbReference>